<dbReference type="PANTHER" id="PTHR14155">
    <property type="entry name" value="RING FINGER DOMAIN-CONTAINING"/>
    <property type="match status" value="1"/>
</dbReference>
<feature type="domain" description="RING-type" evidence="9">
    <location>
        <begin position="138"/>
        <end position="183"/>
    </location>
</feature>
<gene>
    <name evidence="10" type="ORF">URODEC1_LOCUS50037</name>
</gene>
<keyword evidence="5" id="KW-0862">Zinc</keyword>
<dbReference type="GO" id="GO:0008270">
    <property type="term" value="F:zinc ion binding"/>
    <property type="evidence" value="ECO:0007669"/>
    <property type="project" value="UniProtKB-KW"/>
</dbReference>
<evidence type="ECO:0000259" key="9">
    <source>
        <dbReference type="PROSITE" id="PS50089"/>
    </source>
</evidence>
<keyword evidence="8" id="KW-1133">Transmembrane helix</keyword>
<evidence type="ECO:0000256" key="6">
    <source>
        <dbReference type="ARBA" id="ARBA00024209"/>
    </source>
</evidence>
<evidence type="ECO:0000256" key="8">
    <source>
        <dbReference type="SAM" id="Phobius"/>
    </source>
</evidence>
<evidence type="ECO:0000256" key="3">
    <source>
        <dbReference type="ARBA" id="ARBA00022723"/>
    </source>
</evidence>
<keyword evidence="8" id="KW-0812">Transmembrane</keyword>
<comment type="similarity">
    <text evidence="6">Belongs to the RING-type zinc finger family. ATL subfamily.</text>
</comment>
<dbReference type="PROSITE" id="PS50089">
    <property type="entry name" value="ZF_RING_2"/>
    <property type="match status" value="1"/>
</dbReference>
<evidence type="ECO:0000313" key="11">
    <source>
        <dbReference type="Proteomes" id="UP001497457"/>
    </source>
</evidence>
<keyword evidence="11" id="KW-1185">Reference proteome</keyword>
<dbReference type="Pfam" id="PF13639">
    <property type="entry name" value="zf-RING_2"/>
    <property type="match status" value="1"/>
</dbReference>
<feature type="transmembrane region" description="Helical" evidence="8">
    <location>
        <begin position="37"/>
        <end position="62"/>
    </location>
</feature>
<feature type="transmembrane region" description="Helical" evidence="8">
    <location>
        <begin position="12"/>
        <end position="30"/>
    </location>
</feature>
<sequence>MVLKWNDGSRVARFRFIWLGIAALALYGLLRSPNTPALLVLVEVAEVLLAAVFLAALAQMVFCPEHIVGPPRRGGDGADDAGDAVAVLPLVEGQVPRVLDGDDDEKLPKAQPAQCKAVVVAPCSCEHGEDDGSSVAECAVCLGEVEKGEMVRPLPACQHVFHKECVDLWRLRDTDNSTCPVCRRCRGVYAPSADEMV</sequence>
<evidence type="ECO:0000256" key="2">
    <source>
        <dbReference type="ARBA" id="ARBA00012483"/>
    </source>
</evidence>
<proteinExistence type="inferred from homology"/>
<evidence type="ECO:0000313" key="10">
    <source>
        <dbReference type="EMBL" id="CAL4970317.1"/>
    </source>
</evidence>
<evidence type="ECO:0000256" key="4">
    <source>
        <dbReference type="ARBA" id="ARBA00022771"/>
    </source>
</evidence>
<accession>A0ABC8ZYH8</accession>
<dbReference type="SUPFAM" id="SSF57850">
    <property type="entry name" value="RING/U-box"/>
    <property type="match status" value="1"/>
</dbReference>
<dbReference type="SMART" id="SM00184">
    <property type="entry name" value="RING"/>
    <property type="match status" value="1"/>
</dbReference>
<keyword evidence="8" id="KW-0472">Membrane</keyword>
<dbReference type="Gene3D" id="3.30.40.10">
    <property type="entry name" value="Zinc/RING finger domain, C3HC4 (zinc finger)"/>
    <property type="match status" value="1"/>
</dbReference>
<comment type="catalytic activity">
    <reaction evidence="1">
        <text>S-ubiquitinyl-[E2 ubiquitin-conjugating enzyme]-L-cysteine + [acceptor protein]-L-lysine = [E2 ubiquitin-conjugating enzyme]-L-cysteine + N(6)-ubiquitinyl-[acceptor protein]-L-lysine.</text>
        <dbReference type="EC" id="2.3.2.27"/>
    </reaction>
</comment>
<reference evidence="10" key="1">
    <citation type="submission" date="2024-10" db="EMBL/GenBank/DDBJ databases">
        <authorList>
            <person name="Ryan C."/>
        </authorList>
    </citation>
    <scope>NUCLEOTIDE SEQUENCE [LARGE SCALE GENOMIC DNA]</scope>
</reference>
<dbReference type="PANTHER" id="PTHR14155:SF522">
    <property type="entry name" value="OS06G0537600 PROTEIN"/>
    <property type="match status" value="1"/>
</dbReference>
<name>A0ABC8ZYH8_9POAL</name>
<keyword evidence="4 7" id="KW-0863">Zinc-finger</keyword>
<organism evidence="10 11">
    <name type="scientific">Urochloa decumbens</name>
    <dbReference type="NCBI Taxonomy" id="240449"/>
    <lineage>
        <taxon>Eukaryota</taxon>
        <taxon>Viridiplantae</taxon>
        <taxon>Streptophyta</taxon>
        <taxon>Embryophyta</taxon>
        <taxon>Tracheophyta</taxon>
        <taxon>Spermatophyta</taxon>
        <taxon>Magnoliopsida</taxon>
        <taxon>Liliopsida</taxon>
        <taxon>Poales</taxon>
        <taxon>Poaceae</taxon>
        <taxon>PACMAD clade</taxon>
        <taxon>Panicoideae</taxon>
        <taxon>Panicodae</taxon>
        <taxon>Paniceae</taxon>
        <taxon>Melinidinae</taxon>
        <taxon>Urochloa</taxon>
    </lineage>
</organism>
<evidence type="ECO:0000256" key="7">
    <source>
        <dbReference type="PROSITE-ProRule" id="PRU00175"/>
    </source>
</evidence>
<dbReference type="InterPro" id="IPR001841">
    <property type="entry name" value="Znf_RING"/>
</dbReference>
<dbReference type="InterPro" id="IPR013083">
    <property type="entry name" value="Znf_RING/FYVE/PHD"/>
</dbReference>
<dbReference type="EMBL" id="OZ075112">
    <property type="protein sequence ID" value="CAL4970317.1"/>
    <property type="molecule type" value="Genomic_DNA"/>
</dbReference>
<evidence type="ECO:0000256" key="1">
    <source>
        <dbReference type="ARBA" id="ARBA00000900"/>
    </source>
</evidence>
<dbReference type="GO" id="GO:0061630">
    <property type="term" value="F:ubiquitin protein ligase activity"/>
    <property type="evidence" value="ECO:0007669"/>
    <property type="project" value="UniProtKB-EC"/>
</dbReference>
<dbReference type="Proteomes" id="UP001497457">
    <property type="component" value="Chromosome 2b"/>
</dbReference>
<evidence type="ECO:0000256" key="5">
    <source>
        <dbReference type="ARBA" id="ARBA00022833"/>
    </source>
</evidence>
<dbReference type="InterPro" id="IPR053238">
    <property type="entry name" value="RING-H2_zinc_finger"/>
</dbReference>
<protein>
    <recommendedName>
        <fullName evidence="2">RING-type E3 ubiquitin transferase</fullName>
        <ecNumber evidence="2">2.3.2.27</ecNumber>
    </recommendedName>
</protein>
<dbReference type="AlphaFoldDB" id="A0ABC8ZYH8"/>
<dbReference type="EC" id="2.3.2.27" evidence="2"/>
<keyword evidence="3" id="KW-0479">Metal-binding</keyword>